<dbReference type="GO" id="GO:0016301">
    <property type="term" value="F:kinase activity"/>
    <property type="evidence" value="ECO:0007669"/>
    <property type="project" value="UniProtKB-KW"/>
</dbReference>
<keyword evidence="2" id="KW-0808">Transferase</keyword>
<evidence type="ECO:0000313" key="3">
    <source>
        <dbReference type="Proteomes" id="UP000053091"/>
    </source>
</evidence>
<dbReference type="STRING" id="1678841.TBC1_12458"/>
<dbReference type="RefSeq" id="WP_062044284.1">
    <property type="nucleotide sequence ID" value="NZ_DF968183.1"/>
</dbReference>
<proteinExistence type="predicted"/>
<organism evidence="2">
    <name type="scientific">Lentimicrobium saccharophilum</name>
    <dbReference type="NCBI Taxonomy" id="1678841"/>
    <lineage>
        <taxon>Bacteria</taxon>
        <taxon>Pseudomonadati</taxon>
        <taxon>Bacteroidota</taxon>
        <taxon>Bacteroidia</taxon>
        <taxon>Bacteroidales</taxon>
        <taxon>Lentimicrobiaceae</taxon>
        <taxon>Lentimicrobium</taxon>
    </lineage>
</organism>
<name>A0A0S7C645_9BACT</name>
<sequence length="173" mass="20391">MIRRISVTGPESTGKSWLAEKLSGYFGEPWVPEFSRDYLQKLDRPYEFLDILRIAEGQYAAENALAQDARKFLFCDTDFLVCHIWCRVKYGKSHPWIEMMLKRHLYAHYLLCNTDLPWEADPLREHPHLREKLLEIYIEELYERKLPFTLISGEGEARLAMALEALKQVNTEP</sequence>
<dbReference type="PANTHER" id="PTHR37512:SF1">
    <property type="entry name" value="NADR_TTD14 AAA DOMAIN-CONTAINING PROTEIN"/>
    <property type="match status" value="1"/>
</dbReference>
<dbReference type="OrthoDB" id="9151999at2"/>
<dbReference type="Gene3D" id="3.40.50.300">
    <property type="entry name" value="P-loop containing nucleotide triphosphate hydrolases"/>
    <property type="match status" value="1"/>
</dbReference>
<dbReference type="PATRIC" id="fig|1678841.3.peg.3170"/>
<keyword evidence="3" id="KW-1185">Reference proteome</keyword>
<dbReference type="PANTHER" id="PTHR37512">
    <property type="entry name" value="TRIFUNCTIONAL NAD BIOSYNTHESIS/REGULATOR PROTEIN NADR"/>
    <property type="match status" value="1"/>
</dbReference>
<gene>
    <name evidence="2" type="ORF">TBC1_12458</name>
</gene>
<accession>A0A0S7C645</accession>
<dbReference type="AlphaFoldDB" id="A0A0S7C645"/>
<dbReference type="Proteomes" id="UP000053091">
    <property type="component" value="Unassembled WGS sequence"/>
</dbReference>
<reference evidence="2" key="1">
    <citation type="journal article" date="2015" name="Genome Announc.">
        <title>Draft Genome Sequence of Bacteroidales Strain TBC1, a Novel Isolate from a Methanogenic Wastewater Treatment System.</title>
        <authorList>
            <person name="Tourlousse D.M."/>
            <person name="Matsuura N."/>
            <person name="Sun L."/>
            <person name="Toyonaga M."/>
            <person name="Kuroda K."/>
            <person name="Ohashi A."/>
            <person name="Cruz R."/>
            <person name="Yamaguchi T."/>
            <person name="Sekiguchi Y."/>
        </authorList>
    </citation>
    <scope>NUCLEOTIDE SEQUENCE [LARGE SCALE GENOMIC DNA]</scope>
    <source>
        <strain evidence="2">TBC1</strain>
    </source>
</reference>
<feature type="domain" description="NadR/Ttd14 AAA" evidence="1">
    <location>
        <begin position="4"/>
        <end position="158"/>
    </location>
</feature>
<evidence type="ECO:0000259" key="1">
    <source>
        <dbReference type="Pfam" id="PF13521"/>
    </source>
</evidence>
<dbReference type="InterPro" id="IPR052735">
    <property type="entry name" value="NAD_biosynth-regulator"/>
</dbReference>
<dbReference type="EMBL" id="DF968183">
    <property type="protein sequence ID" value="GAP44648.1"/>
    <property type="molecule type" value="Genomic_DNA"/>
</dbReference>
<keyword evidence="2" id="KW-0418">Kinase</keyword>
<dbReference type="Pfam" id="PF13521">
    <property type="entry name" value="AAA_28"/>
    <property type="match status" value="1"/>
</dbReference>
<dbReference type="SUPFAM" id="SSF52540">
    <property type="entry name" value="P-loop containing nucleoside triphosphate hydrolases"/>
    <property type="match status" value="1"/>
</dbReference>
<dbReference type="InterPro" id="IPR027417">
    <property type="entry name" value="P-loop_NTPase"/>
</dbReference>
<protein>
    <submittedName>
        <fullName evidence="2">Nicotinamide riboside kinase</fullName>
    </submittedName>
</protein>
<evidence type="ECO:0000313" key="2">
    <source>
        <dbReference type="EMBL" id="GAP44648.1"/>
    </source>
</evidence>
<dbReference type="InterPro" id="IPR038727">
    <property type="entry name" value="NadR/Ttd14_AAA_dom"/>
</dbReference>